<dbReference type="GO" id="GO:0016192">
    <property type="term" value="P:vesicle-mediated transport"/>
    <property type="evidence" value="ECO:0007669"/>
    <property type="project" value="UniProtKB-KW"/>
</dbReference>
<keyword evidence="6" id="KW-0342">GTP-binding</keyword>
<dbReference type="InterPro" id="IPR027417">
    <property type="entry name" value="P-loop_NTPase"/>
</dbReference>
<evidence type="ECO:0000256" key="6">
    <source>
        <dbReference type="ARBA" id="ARBA00023134"/>
    </source>
</evidence>
<dbReference type="PANTHER" id="PTHR11711">
    <property type="entry name" value="ADP RIBOSYLATION FACTOR-RELATED"/>
    <property type="match status" value="1"/>
</dbReference>
<dbReference type="InterPro" id="IPR024156">
    <property type="entry name" value="Small_GTPase_ARF"/>
</dbReference>
<keyword evidence="2" id="KW-0519">Myristate</keyword>
<dbReference type="GO" id="GO:0003924">
    <property type="term" value="F:GTPase activity"/>
    <property type="evidence" value="ECO:0007669"/>
    <property type="project" value="InterPro"/>
</dbReference>
<evidence type="ECO:0000256" key="2">
    <source>
        <dbReference type="ARBA" id="ARBA00022707"/>
    </source>
</evidence>
<evidence type="ECO:0000313" key="7">
    <source>
        <dbReference type="EMBL" id="RVW97874.1"/>
    </source>
</evidence>
<protein>
    <submittedName>
        <fullName evidence="7">ADP-ribosylation factor 1</fullName>
    </submittedName>
</protein>
<dbReference type="AlphaFoldDB" id="A0A438IMD2"/>
<dbReference type="Proteomes" id="UP000288805">
    <property type="component" value="Unassembled WGS sequence"/>
</dbReference>
<dbReference type="Pfam" id="PF00025">
    <property type="entry name" value="Arf"/>
    <property type="match status" value="1"/>
</dbReference>
<comment type="caution">
    <text evidence="7">The sequence shown here is derived from an EMBL/GenBank/DDBJ whole genome shotgun (WGS) entry which is preliminary data.</text>
</comment>
<keyword evidence="2" id="KW-0449">Lipoprotein</keyword>
<evidence type="ECO:0000256" key="4">
    <source>
        <dbReference type="ARBA" id="ARBA00022892"/>
    </source>
</evidence>
<dbReference type="InterPro" id="IPR006689">
    <property type="entry name" value="Small_GTPase_ARF/SAR"/>
</dbReference>
<gene>
    <name evidence="7" type="primary">Os01g0813400_0</name>
    <name evidence="7" type="ORF">CK203_021342</name>
</gene>
<comment type="similarity">
    <text evidence="1">Belongs to the small GTPase superfamily. Arf family.</text>
</comment>
<dbReference type="Gene3D" id="3.40.50.300">
    <property type="entry name" value="P-loop containing nucleotide triphosphate hydrolases"/>
    <property type="match status" value="1"/>
</dbReference>
<organism evidence="7 8">
    <name type="scientific">Vitis vinifera</name>
    <name type="common">Grape</name>
    <dbReference type="NCBI Taxonomy" id="29760"/>
    <lineage>
        <taxon>Eukaryota</taxon>
        <taxon>Viridiplantae</taxon>
        <taxon>Streptophyta</taxon>
        <taxon>Embryophyta</taxon>
        <taxon>Tracheophyta</taxon>
        <taxon>Spermatophyta</taxon>
        <taxon>Magnoliopsida</taxon>
        <taxon>eudicotyledons</taxon>
        <taxon>Gunneridae</taxon>
        <taxon>Pentapetalae</taxon>
        <taxon>rosids</taxon>
        <taxon>Vitales</taxon>
        <taxon>Vitaceae</taxon>
        <taxon>Viteae</taxon>
        <taxon>Vitis</taxon>
    </lineage>
</organism>
<keyword evidence="4" id="KW-0931">ER-Golgi transport</keyword>
<dbReference type="GO" id="GO:0015031">
    <property type="term" value="P:protein transport"/>
    <property type="evidence" value="ECO:0007669"/>
    <property type="project" value="UniProtKB-KW"/>
</dbReference>
<name>A0A438IMD2_VITVI</name>
<accession>A0A438IMD2</accession>
<keyword evidence="5" id="KW-0653">Protein transport</keyword>
<keyword evidence="5" id="KW-0813">Transport</keyword>
<dbReference type="SUPFAM" id="SSF52540">
    <property type="entry name" value="P-loop containing nucleoside triphosphate hydrolases"/>
    <property type="match status" value="1"/>
</dbReference>
<evidence type="ECO:0000313" key="8">
    <source>
        <dbReference type="Proteomes" id="UP000288805"/>
    </source>
</evidence>
<sequence>MNAAEITDKLGLHSLRQRHWYIQSTCATSGEGLYEGLDWLSNNMLTRLRSRGNCHQHFALPTLS</sequence>
<dbReference type="EMBL" id="QGNW01000097">
    <property type="protein sequence ID" value="RVW97874.1"/>
    <property type="molecule type" value="Genomic_DNA"/>
</dbReference>
<evidence type="ECO:0000256" key="1">
    <source>
        <dbReference type="ARBA" id="ARBA00010290"/>
    </source>
</evidence>
<keyword evidence="3" id="KW-0547">Nucleotide-binding</keyword>
<proteinExistence type="inferred from homology"/>
<evidence type="ECO:0000256" key="3">
    <source>
        <dbReference type="ARBA" id="ARBA00022741"/>
    </source>
</evidence>
<reference evidence="7 8" key="1">
    <citation type="journal article" date="2018" name="PLoS Genet.">
        <title>Population sequencing reveals clonal diversity and ancestral inbreeding in the grapevine cultivar Chardonnay.</title>
        <authorList>
            <person name="Roach M.J."/>
            <person name="Johnson D.L."/>
            <person name="Bohlmann J."/>
            <person name="van Vuuren H.J."/>
            <person name="Jones S.J."/>
            <person name="Pretorius I.S."/>
            <person name="Schmidt S.A."/>
            <person name="Borneman A.R."/>
        </authorList>
    </citation>
    <scope>NUCLEOTIDE SEQUENCE [LARGE SCALE GENOMIC DNA]</scope>
    <source>
        <strain evidence="8">cv. Chardonnay</strain>
        <tissue evidence="7">Leaf</tissue>
    </source>
</reference>
<evidence type="ECO:0000256" key="5">
    <source>
        <dbReference type="ARBA" id="ARBA00022927"/>
    </source>
</evidence>
<dbReference type="GO" id="GO:0005525">
    <property type="term" value="F:GTP binding"/>
    <property type="evidence" value="ECO:0007669"/>
    <property type="project" value="UniProtKB-KW"/>
</dbReference>